<evidence type="ECO:0000313" key="1">
    <source>
        <dbReference type="EMBL" id="RZC67422.1"/>
    </source>
</evidence>
<feature type="non-terminal residue" evidence="1">
    <location>
        <position position="103"/>
    </location>
</feature>
<name>A0A4Y7K501_PAPSO</name>
<dbReference type="Gramene" id="RZC67422">
    <property type="protein sequence ID" value="RZC67422"/>
    <property type="gene ID" value="C5167_011106"/>
</dbReference>
<feature type="non-terminal residue" evidence="1">
    <location>
        <position position="1"/>
    </location>
</feature>
<dbReference type="EMBL" id="CM010720">
    <property type="protein sequence ID" value="RZC67422.1"/>
    <property type="molecule type" value="Genomic_DNA"/>
</dbReference>
<sequence>CDYPFYGDQSYYCCLKGKTTPTLEDIVALTGLPMHGNKRYQESCIRKTMSDEEKELHDHLLTFETNSINFKIPEEIMFEDDGSEKFETSSKNKGKAILSRIVY</sequence>
<proteinExistence type="predicted"/>
<dbReference type="Proteomes" id="UP000316621">
    <property type="component" value="Chromosome 6"/>
</dbReference>
<protein>
    <submittedName>
        <fullName evidence="1">Uncharacterized protein</fullName>
    </submittedName>
</protein>
<accession>A0A4Y7K501</accession>
<dbReference type="AlphaFoldDB" id="A0A4Y7K501"/>
<gene>
    <name evidence="1" type="ORF">C5167_011106</name>
</gene>
<reference evidence="1 2" key="1">
    <citation type="journal article" date="2018" name="Science">
        <title>The opium poppy genome and morphinan production.</title>
        <authorList>
            <person name="Guo L."/>
            <person name="Winzer T."/>
            <person name="Yang X."/>
            <person name="Li Y."/>
            <person name="Ning Z."/>
            <person name="He Z."/>
            <person name="Teodor R."/>
            <person name="Lu Y."/>
            <person name="Bowser T.A."/>
            <person name="Graham I.A."/>
            <person name="Ye K."/>
        </authorList>
    </citation>
    <scope>NUCLEOTIDE SEQUENCE [LARGE SCALE GENOMIC DNA]</scope>
    <source>
        <strain evidence="2">cv. HN1</strain>
        <tissue evidence="1">Leaves</tissue>
    </source>
</reference>
<organism evidence="1 2">
    <name type="scientific">Papaver somniferum</name>
    <name type="common">Opium poppy</name>
    <dbReference type="NCBI Taxonomy" id="3469"/>
    <lineage>
        <taxon>Eukaryota</taxon>
        <taxon>Viridiplantae</taxon>
        <taxon>Streptophyta</taxon>
        <taxon>Embryophyta</taxon>
        <taxon>Tracheophyta</taxon>
        <taxon>Spermatophyta</taxon>
        <taxon>Magnoliopsida</taxon>
        <taxon>Ranunculales</taxon>
        <taxon>Papaveraceae</taxon>
        <taxon>Papaveroideae</taxon>
        <taxon>Papaver</taxon>
    </lineage>
</organism>
<keyword evidence="2" id="KW-1185">Reference proteome</keyword>
<evidence type="ECO:0000313" key="2">
    <source>
        <dbReference type="Proteomes" id="UP000316621"/>
    </source>
</evidence>